<dbReference type="OrthoDB" id="8442777at2"/>
<protein>
    <submittedName>
        <fullName evidence="4">DUF479 domain-containing protein</fullName>
    </submittedName>
</protein>
<evidence type="ECO:0000313" key="5">
    <source>
        <dbReference type="Proteomes" id="UP000288227"/>
    </source>
</evidence>
<dbReference type="AlphaFoldDB" id="A0A401UBB8"/>
<accession>A0A401UBB8</accession>
<reference evidence="4 5" key="1">
    <citation type="submission" date="2018-11" db="EMBL/GenBank/DDBJ databases">
        <title>Chryseotalea sanarue gen. nov., sp., nov., a member of the family Cytophagaceae, isolated from a brackish lake in Hamamatsu Japan.</title>
        <authorList>
            <person name="Maejima Y."/>
            <person name="Iino T."/>
            <person name="Muraguchi Y."/>
            <person name="Fukuda K."/>
            <person name="Ohkuma M."/>
            <person name="Moriuchi R."/>
            <person name="Dohra H."/>
            <person name="Kimbara K."/>
            <person name="Shintani M."/>
        </authorList>
    </citation>
    <scope>NUCLEOTIDE SEQUENCE [LARGE SCALE GENOMIC DNA]</scope>
    <source>
        <strain evidence="4 5">Ys</strain>
    </source>
</reference>
<keyword evidence="1" id="KW-0444">Lipid biosynthesis</keyword>
<evidence type="ECO:0000256" key="2">
    <source>
        <dbReference type="ARBA" id="ARBA00022801"/>
    </source>
</evidence>
<proteinExistence type="predicted"/>
<keyword evidence="2" id="KW-0378">Hydrolase</keyword>
<evidence type="ECO:0000256" key="3">
    <source>
        <dbReference type="ARBA" id="ARBA00023098"/>
    </source>
</evidence>
<keyword evidence="5" id="KW-1185">Reference proteome</keyword>
<sequence>MNFLAHLYLSGSDPDVMTGNFIGDFVKGRPHYQHMPEKVVGGIELHRIIDAFTDSHPVVASSKKRLWPKYRHYSGVIIDIYYDHYLAKNWGDYHTNLLPDYANACYQVLQSRTYVLPEPVYFLLPHIVSGNWLVNYAKIEGIHRALSGMARRTTFVSRMEESVKDLEEFYEEFKAEFQLFFPDLIEEAKKFRVEKGL</sequence>
<dbReference type="RefSeq" id="WP_127122853.1">
    <property type="nucleotide sequence ID" value="NZ_BHXQ01000004.1"/>
</dbReference>
<dbReference type="Proteomes" id="UP000288227">
    <property type="component" value="Unassembled WGS sequence"/>
</dbReference>
<organism evidence="4 5">
    <name type="scientific">Chryseotalea sanaruensis</name>
    <dbReference type="NCBI Taxonomy" id="2482724"/>
    <lineage>
        <taxon>Bacteria</taxon>
        <taxon>Pseudomonadati</taxon>
        <taxon>Bacteroidota</taxon>
        <taxon>Cytophagia</taxon>
        <taxon>Cytophagales</taxon>
        <taxon>Chryseotaleaceae</taxon>
        <taxon>Chryseotalea</taxon>
    </lineage>
</organism>
<keyword evidence="3" id="KW-0443">Lipid metabolism</keyword>
<name>A0A401UBB8_9BACT</name>
<dbReference type="InterPro" id="IPR007431">
    <property type="entry name" value="ACP_PD"/>
</dbReference>
<dbReference type="PANTHER" id="PTHR38764:SF1">
    <property type="entry name" value="ACYL CARRIER PROTEIN PHOSPHODIESTERASE"/>
    <property type="match status" value="1"/>
</dbReference>
<evidence type="ECO:0000256" key="1">
    <source>
        <dbReference type="ARBA" id="ARBA00022516"/>
    </source>
</evidence>
<dbReference type="EMBL" id="BHXQ01000004">
    <property type="protein sequence ID" value="GCC52208.1"/>
    <property type="molecule type" value="Genomic_DNA"/>
</dbReference>
<dbReference type="Pfam" id="PF04336">
    <property type="entry name" value="ACP_PD"/>
    <property type="match status" value="1"/>
</dbReference>
<dbReference type="PIRSF" id="PIRSF011489">
    <property type="entry name" value="DUF479"/>
    <property type="match status" value="1"/>
</dbReference>
<evidence type="ECO:0000313" key="4">
    <source>
        <dbReference type="EMBL" id="GCC52208.1"/>
    </source>
</evidence>
<comment type="caution">
    <text evidence="4">The sequence shown here is derived from an EMBL/GenBank/DDBJ whole genome shotgun (WGS) entry which is preliminary data.</text>
</comment>
<dbReference type="PANTHER" id="PTHR38764">
    <property type="entry name" value="ACYL CARRIER PROTEIN PHOSPHODIESTERASE"/>
    <property type="match status" value="1"/>
</dbReference>
<dbReference type="GO" id="GO:0008770">
    <property type="term" value="F:[acyl-carrier-protein] phosphodiesterase activity"/>
    <property type="evidence" value="ECO:0007669"/>
    <property type="project" value="InterPro"/>
</dbReference>
<dbReference type="GO" id="GO:0006633">
    <property type="term" value="P:fatty acid biosynthetic process"/>
    <property type="evidence" value="ECO:0007669"/>
    <property type="project" value="InterPro"/>
</dbReference>
<gene>
    <name evidence="4" type="ORF">SanaruYs_24440</name>
</gene>